<gene>
    <name evidence="3" type="ORF">FALBO_1440</name>
</gene>
<protein>
    <submittedName>
        <fullName evidence="3">Uncharacterized protein</fullName>
    </submittedName>
</protein>
<feature type="region of interest" description="Disordered" evidence="1">
    <location>
        <begin position="150"/>
        <end position="197"/>
    </location>
</feature>
<keyword evidence="4" id="KW-1185">Reference proteome</keyword>
<dbReference type="AlphaFoldDB" id="A0A8H4LPY4"/>
<keyword evidence="2" id="KW-1133">Transmembrane helix</keyword>
<feature type="compositionally biased region" description="Basic and acidic residues" evidence="1">
    <location>
        <begin position="150"/>
        <end position="164"/>
    </location>
</feature>
<feature type="transmembrane region" description="Helical" evidence="2">
    <location>
        <begin position="71"/>
        <end position="91"/>
    </location>
</feature>
<evidence type="ECO:0000256" key="2">
    <source>
        <dbReference type="SAM" id="Phobius"/>
    </source>
</evidence>
<evidence type="ECO:0000256" key="1">
    <source>
        <dbReference type="SAM" id="MobiDB-lite"/>
    </source>
</evidence>
<dbReference type="OrthoDB" id="2253354at2759"/>
<dbReference type="EMBL" id="JAADYS010000179">
    <property type="protein sequence ID" value="KAF4471661.1"/>
    <property type="molecule type" value="Genomic_DNA"/>
</dbReference>
<organism evidence="3 4">
    <name type="scientific">Fusarium albosuccineum</name>
    <dbReference type="NCBI Taxonomy" id="1237068"/>
    <lineage>
        <taxon>Eukaryota</taxon>
        <taxon>Fungi</taxon>
        <taxon>Dikarya</taxon>
        <taxon>Ascomycota</taxon>
        <taxon>Pezizomycotina</taxon>
        <taxon>Sordariomycetes</taxon>
        <taxon>Hypocreomycetidae</taxon>
        <taxon>Hypocreales</taxon>
        <taxon>Nectriaceae</taxon>
        <taxon>Fusarium</taxon>
        <taxon>Fusarium decemcellulare species complex</taxon>
    </lineage>
</organism>
<name>A0A8H4LPY4_9HYPO</name>
<sequence length="197" mass="22016">MALRPISIRTAGLRAASFALTAPHVSRPGIRLSSTAPATIVDGSFWRSLVPKPLRKENRQLKKKSREWNPATFFIAIFLLIGSMSIQMIALRNSFDRYMRQSESRIATLRNVVEKIQKGEPVDVEKALGTGDPKKEADWEEMLKAIERDEAARKSKQDKAKRSEPATLTPEVQIEEQVPSVEAAPKKAKTASLGNFF</sequence>
<dbReference type="InterPro" id="IPR035213">
    <property type="entry name" value="DUF5321"/>
</dbReference>
<keyword evidence="2" id="KW-0472">Membrane</keyword>
<dbReference type="Proteomes" id="UP000554235">
    <property type="component" value="Unassembled WGS sequence"/>
</dbReference>
<proteinExistence type="predicted"/>
<evidence type="ECO:0000313" key="3">
    <source>
        <dbReference type="EMBL" id="KAF4471661.1"/>
    </source>
</evidence>
<reference evidence="3 4" key="1">
    <citation type="submission" date="2020-01" db="EMBL/GenBank/DDBJ databases">
        <title>Identification and distribution of gene clusters putatively required for synthesis of sphingolipid metabolism inhibitors in phylogenetically diverse species of the filamentous fungus Fusarium.</title>
        <authorList>
            <person name="Kim H.-S."/>
            <person name="Busman M."/>
            <person name="Brown D.W."/>
            <person name="Divon H."/>
            <person name="Uhlig S."/>
            <person name="Proctor R.H."/>
        </authorList>
    </citation>
    <scope>NUCLEOTIDE SEQUENCE [LARGE SCALE GENOMIC DNA]</scope>
    <source>
        <strain evidence="3 4">NRRL 20459</strain>
    </source>
</reference>
<comment type="caution">
    <text evidence="3">The sequence shown here is derived from an EMBL/GenBank/DDBJ whole genome shotgun (WGS) entry which is preliminary data.</text>
</comment>
<evidence type="ECO:0000313" key="4">
    <source>
        <dbReference type="Proteomes" id="UP000554235"/>
    </source>
</evidence>
<dbReference type="Pfam" id="PF17254">
    <property type="entry name" value="DUF5321"/>
    <property type="match status" value="1"/>
</dbReference>
<accession>A0A8H4LPY4</accession>
<keyword evidence="2" id="KW-0812">Transmembrane</keyword>